<keyword evidence="4" id="KW-1185">Reference proteome</keyword>
<reference evidence="3 4" key="1">
    <citation type="submission" date="2017-07" db="EMBL/GenBank/DDBJ databases">
        <title>The complete genome sequence of Bacillus mesonae strain H20-5, an efficient strain improving plant abiotic stress resistance.</title>
        <authorList>
            <person name="Kim S.Y."/>
            <person name="Song H."/>
            <person name="Sang M.K."/>
            <person name="Weon H.-Y."/>
            <person name="Song J."/>
        </authorList>
    </citation>
    <scope>NUCLEOTIDE SEQUENCE [LARGE SCALE GENOMIC DNA]</scope>
    <source>
        <strain evidence="3 4">H20-5</strain>
    </source>
</reference>
<dbReference type="Pfam" id="PF00589">
    <property type="entry name" value="Phage_integrase"/>
    <property type="match status" value="1"/>
</dbReference>
<name>A0A3T0HUN0_9BACI</name>
<dbReference type="EMBL" id="CP022572">
    <property type="protein sequence ID" value="AZU60688.1"/>
    <property type="molecule type" value="Genomic_DNA"/>
</dbReference>
<dbReference type="GO" id="GO:0015074">
    <property type="term" value="P:DNA integration"/>
    <property type="evidence" value="ECO:0007669"/>
    <property type="project" value="InterPro"/>
</dbReference>
<dbReference type="GO" id="GO:0006310">
    <property type="term" value="P:DNA recombination"/>
    <property type="evidence" value="ECO:0007669"/>
    <property type="project" value="UniProtKB-KW"/>
</dbReference>
<evidence type="ECO:0000313" key="4">
    <source>
        <dbReference type="Proteomes" id="UP000282892"/>
    </source>
</evidence>
<dbReference type="PANTHER" id="PTHR30349">
    <property type="entry name" value="PHAGE INTEGRASE-RELATED"/>
    <property type="match status" value="1"/>
</dbReference>
<dbReference type="STRING" id="1193713.GCA_001636315_03545"/>
<dbReference type="Gene3D" id="1.10.443.10">
    <property type="entry name" value="Intergrase catalytic core"/>
    <property type="match status" value="1"/>
</dbReference>
<evidence type="ECO:0000259" key="2">
    <source>
        <dbReference type="PROSITE" id="PS51898"/>
    </source>
</evidence>
<keyword evidence="1" id="KW-0233">DNA recombination</keyword>
<gene>
    <name evidence="3" type="ORF">CHR53_05085</name>
</gene>
<dbReference type="InterPro" id="IPR011010">
    <property type="entry name" value="DNA_brk_join_enz"/>
</dbReference>
<dbReference type="RefSeq" id="WP_066392876.1">
    <property type="nucleotide sequence ID" value="NZ_CP022572.1"/>
</dbReference>
<dbReference type="InterPro" id="IPR050090">
    <property type="entry name" value="Tyrosine_recombinase_XerCD"/>
</dbReference>
<dbReference type="PROSITE" id="PS51898">
    <property type="entry name" value="TYR_RECOMBINASE"/>
    <property type="match status" value="1"/>
</dbReference>
<dbReference type="KEGG" id="nmk:CHR53_05085"/>
<dbReference type="PANTHER" id="PTHR30349:SF82">
    <property type="entry name" value="INTEGRASE_RECOMBINASE YOEC-RELATED"/>
    <property type="match status" value="1"/>
</dbReference>
<dbReference type="InterPro" id="IPR013762">
    <property type="entry name" value="Integrase-like_cat_sf"/>
</dbReference>
<dbReference type="Proteomes" id="UP000282892">
    <property type="component" value="Chromosome"/>
</dbReference>
<feature type="domain" description="Tyr recombinase" evidence="2">
    <location>
        <begin position="1"/>
        <end position="189"/>
    </location>
</feature>
<dbReference type="AlphaFoldDB" id="A0A3T0HUN0"/>
<accession>A0A3T0HUN0</accession>
<evidence type="ECO:0000256" key="1">
    <source>
        <dbReference type="ARBA" id="ARBA00023172"/>
    </source>
</evidence>
<dbReference type="GO" id="GO:0003677">
    <property type="term" value="F:DNA binding"/>
    <property type="evidence" value="ECO:0007669"/>
    <property type="project" value="InterPro"/>
</dbReference>
<dbReference type="SUPFAM" id="SSF56349">
    <property type="entry name" value="DNA breaking-rejoining enzymes"/>
    <property type="match status" value="1"/>
</dbReference>
<protein>
    <submittedName>
        <fullName evidence="3">Site-specific integrase</fullName>
    </submittedName>
</protein>
<proteinExistence type="predicted"/>
<organism evidence="3 4">
    <name type="scientific">Neobacillus mesonae</name>
    <dbReference type="NCBI Taxonomy" id="1193713"/>
    <lineage>
        <taxon>Bacteria</taxon>
        <taxon>Bacillati</taxon>
        <taxon>Bacillota</taxon>
        <taxon>Bacilli</taxon>
        <taxon>Bacillales</taxon>
        <taxon>Bacillaceae</taxon>
        <taxon>Neobacillus</taxon>
    </lineage>
</organism>
<sequence>MECVSPIKEINQINSIKEKLQKQSLRDYLLFVFGINTGIRVHDLLSLKVSDVWDGQSVREFLTISAENNEAPKVHYLNQQVKTALENYLAGAGGLLQDCDFLFKSKKNNLPITRQQAYRIINGVAKEVGITEKIGMHTLRKTFGYHAYRKGIAISILMDIYNHHTHAETLRYIGIEKDEEPYIKVDVNL</sequence>
<dbReference type="OrthoDB" id="9788852at2"/>
<dbReference type="InterPro" id="IPR002104">
    <property type="entry name" value="Integrase_catalytic"/>
</dbReference>
<evidence type="ECO:0000313" key="3">
    <source>
        <dbReference type="EMBL" id="AZU60688.1"/>
    </source>
</evidence>